<keyword evidence="2 4" id="KW-0456">Lyase</keyword>
<dbReference type="SUPFAM" id="SSF50685">
    <property type="entry name" value="Barwin-like endoglucanases"/>
    <property type="match status" value="1"/>
</dbReference>
<dbReference type="InterPro" id="IPR010611">
    <property type="entry name" value="3D_dom"/>
</dbReference>
<evidence type="ECO:0000256" key="4">
    <source>
        <dbReference type="PIRNR" id="PIRNR019422"/>
    </source>
</evidence>
<feature type="domain" description="Lytic transglycosylase MltA" evidence="6">
    <location>
        <begin position="151"/>
        <end position="308"/>
    </location>
</feature>
<dbReference type="GO" id="GO:0019867">
    <property type="term" value="C:outer membrane"/>
    <property type="evidence" value="ECO:0007669"/>
    <property type="project" value="InterPro"/>
</dbReference>
<dbReference type="Gene3D" id="2.40.240.50">
    <property type="entry name" value="Barwin-like endoglucanases"/>
    <property type="match status" value="1"/>
</dbReference>
<evidence type="ECO:0000256" key="3">
    <source>
        <dbReference type="ARBA" id="ARBA00023316"/>
    </source>
</evidence>
<keyword evidence="3 4" id="KW-0961">Cell wall biogenesis/degradation</keyword>
<dbReference type="SMART" id="SM00925">
    <property type="entry name" value="MltA"/>
    <property type="match status" value="1"/>
</dbReference>
<dbReference type="InterPro" id="IPR026044">
    <property type="entry name" value="MltA"/>
</dbReference>
<organism evidence="7 8">
    <name type="scientific">Legionella jamestowniensis</name>
    <dbReference type="NCBI Taxonomy" id="455"/>
    <lineage>
        <taxon>Bacteria</taxon>
        <taxon>Pseudomonadati</taxon>
        <taxon>Pseudomonadota</taxon>
        <taxon>Gammaproteobacteria</taxon>
        <taxon>Legionellales</taxon>
        <taxon>Legionellaceae</taxon>
        <taxon>Legionella</taxon>
    </lineage>
</organism>
<comment type="catalytic activity">
    <reaction evidence="1 4">
        <text>Exolytic cleavage of the (1-&gt;4)-beta-glycosidic linkage between N-acetylmuramic acid (MurNAc) and N-acetylglucosamine (GlcNAc) residues in peptidoglycan, from either the reducing or the non-reducing ends of the peptidoglycan chains, with concomitant formation of a 1,6-anhydrobond in the MurNAc residue.</text>
        <dbReference type="EC" id="4.2.2.n1"/>
    </reaction>
</comment>
<gene>
    <name evidence="7" type="primary">mltA_2</name>
    <name evidence="7" type="ORF">Ljam_0758</name>
</gene>
<dbReference type="PANTHER" id="PTHR30124">
    <property type="entry name" value="MEMBRANE-BOUND LYTIC MUREIN TRANSGLYCOSYLASE A"/>
    <property type="match status" value="1"/>
</dbReference>
<comment type="function">
    <text evidence="4">Murein-degrading enzyme. May play a role in recycling of muropeptides during cell elongation and/or cell division.</text>
</comment>
<keyword evidence="5" id="KW-0812">Transmembrane</keyword>
<dbReference type="Pfam" id="PF06725">
    <property type="entry name" value="3D"/>
    <property type="match status" value="1"/>
</dbReference>
<protein>
    <recommendedName>
        <fullName evidence="4">Membrane-bound lytic murein transglycosylase A</fullName>
        <ecNumber evidence="4">4.2.2.n1</ecNumber>
    </recommendedName>
    <alternativeName>
        <fullName evidence="4">Murein hydrolase A</fullName>
    </alternativeName>
</protein>
<dbReference type="PIRSF" id="PIRSF019422">
    <property type="entry name" value="MltA"/>
    <property type="match status" value="1"/>
</dbReference>
<reference evidence="7 8" key="1">
    <citation type="submission" date="2015-11" db="EMBL/GenBank/DDBJ databases">
        <title>Genomic analysis of 38 Legionella species identifies large and diverse effector repertoires.</title>
        <authorList>
            <person name="Burstein D."/>
            <person name="Amaro F."/>
            <person name="Zusman T."/>
            <person name="Lifshitz Z."/>
            <person name="Cohen O."/>
            <person name="Gilbert J.A."/>
            <person name="Pupko T."/>
            <person name="Shuman H.A."/>
            <person name="Segal G."/>
        </authorList>
    </citation>
    <scope>NUCLEOTIDE SEQUENCE [LARGE SCALE GENOMIC DNA]</scope>
    <source>
        <strain evidence="7 8">JA-26-G1-E2</strain>
    </source>
</reference>
<dbReference type="EMBL" id="LNYG01000012">
    <property type="protein sequence ID" value="KTD09408.1"/>
    <property type="molecule type" value="Genomic_DNA"/>
</dbReference>
<dbReference type="GO" id="GO:0009253">
    <property type="term" value="P:peptidoglycan catabolic process"/>
    <property type="evidence" value="ECO:0007669"/>
    <property type="project" value="TreeGrafter"/>
</dbReference>
<dbReference type="InterPro" id="IPR005300">
    <property type="entry name" value="MltA_B"/>
</dbReference>
<evidence type="ECO:0000313" key="7">
    <source>
        <dbReference type="EMBL" id="KTD09408.1"/>
    </source>
</evidence>
<name>A0A0W0UNF4_9GAMM</name>
<evidence type="ECO:0000256" key="5">
    <source>
        <dbReference type="SAM" id="Phobius"/>
    </source>
</evidence>
<dbReference type="PATRIC" id="fig|455.5.peg.808"/>
<dbReference type="Proteomes" id="UP000054715">
    <property type="component" value="Unassembled WGS sequence"/>
</dbReference>
<dbReference type="CDD" id="cd14485">
    <property type="entry name" value="mltA_like_LT_A"/>
    <property type="match status" value="1"/>
</dbReference>
<evidence type="ECO:0000259" key="6">
    <source>
        <dbReference type="SMART" id="SM00925"/>
    </source>
</evidence>
<comment type="caution">
    <text evidence="7">The sequence shown here is derived from an EMBL/GenBank/DDBJ whole genome shotgun (WGS) entry which is preliminary data.</text>
</comment>
<accession>A0A0W0UNF4</accession>
<proteinExistence type="predicted"/>
<dbReference type="PANTHER" id="PTHR30124:SF0">
    <property type="entry name" value="MEMBRANE-BOUND LYTIC MUREIN TRANSGLYCOSYLASE A"/>
    <property type="match status" value="1"/>
</dbReference>
<dbReference type="Gene3D" id="2.40.40.10">
    <property type="entry name" value="RlpA-like domain"/>
    <property type="match status" value="1"/>
</dbReference>
<dbReference type="GO" id="GO:0008933">
    <property type="term" value="F:peptidoglycan lytic transglycosylase activity"/>
    <property type="evidence" value="ECO:0007669"/>
    <property type="project" value="TreeGrafter"/>
</dbReference>
<evidence type="ECO:0000256" key="1">
    <source>
        <dbReference type="ARBA" id="ARBA00001420"/>
    </source>
</evidence>
<evidence type="ECO:0000256" key="2">
    <source>
        <dbReference type="ARBA" id="ARBA00023239"/>
    </source>
</evidence>
<dbReference type="AlphaFoldDB" id="A0A0W0UNF4"/>
<keyword evidence="5" id="KW-1133">Transmembrane helix</keyword>
<feature type="transmembrane region" description="Helical" evidence="5">
    <location>
        <begin position="23"/>
        <end position="42"/>
    </location>
</feature>
<evidence type="ECO:0000313" key="8">
    <source>
        <dbReference type="Proteomes" id="UP000054715"/>
    </source>
</evidence>
<dbReference type="InterPro" id="IPR036908">
    <property type="entry name" value="RlpA-like_sf"/>
</dbReference>
<sequence length="434" mass="49189">MLFLGFALNSISCKICPMKRKLLYSSFAAAVIIASFSAWWFWPQPKPLPLTLRQGSFEQLPGWDKANVKRSLQAFQTSCKSFLKQEPEKPVGSHHLDLKAKDWQPACQAALAIQPITNKKAKEFFQQWFSPVEFFNNRSVQGLFTGYYMPLLYGSRTKTEKYNVPIYGVPSDLVTIDLGQFDPAFKHRKLVGRAAGHKIVPYYTRAEINKGMIKKKAPVLVWIDNPIDRVFLEIQGSGIVQLPDGEQMYLGYAAQNGAPYTAIAKVLIDKGVMTKHNASMQAIKRYLMAHPKEMNKVLNQNKSFVFFERLSRNAAYGTQGVALTPGYSLAIDLKWIPMGTPLWLTTTRPERRSDNQKPFQRLMIAQDTGGAIRGLVRGDVFWGAGKRATYIAGHMKNDGHYWLLLPQHAVERLQKEFSNLHIMAADKKRTTLSR</sequence>
<dbReference type="STRING" id="455.Ljam_0758"/>
<keyword evidence="5" id="KW-0472">Membrane</keyword>
<dbReference type="GO" id="GO:0071555">
    <property type="term" value="P:cell wall organization"/>
    <property type="evidence" value="ECO:0007669"/>
    <property type="project" value="UniProtKB-KW"/>
</dbReference>
<dbReference type="GO" id="GO:0004553">
    <property type="term" value="F:hydrolase activity, hydrolyzing O-glycosyl compounds"/>
    <property type="evidence" value="ECO:0007669"/>
    <property type="project" value="InterPro"/>
</dbReference>
<dbReference type="GO" id="GO:0009254">
    <property type="term" value="P:peptidoglycan turnover"/>
    <property type="evidence" value="ECO:0007669"/>
    <property type="project" value="UniProtKB-UniRule"/>
</dbReference>
<dbReference type="EC" id="4.2.2.n1" evidence="4"/>
<dbReference type="Pfam" id="PF03562">
    <property type="entry name" value="MltA"/>
    <property type="match status" value="1"/>
</dbReference>
<dbReference type="CDD" id="cd14668">
    <property type="entry name" value="mlta_B"/>
    <property type="match status" value="1"/>
</dbReference>